<dbReference type="SUPFAM" id="SSF54373">
    <property type="entry name" value="FAD-linked reductases, C-terminal domain"/>
    <property type="match status" value="1"/>
</dbReference>
<sequence>MATAQAGVVIVGAGPAGLVLGNLLLDRGIDCVILERRDRAAVEGRARAGFLAAHSVRVLTENGLAAGLLARGKTHTTCLFRSVRGQFTLDYGKLGLGEPHTVYPQQELVRDLIAEYLRRGGEIRFGAEAEEVAGEAGGEAAGEAGEGRVRVRVRGGADVTGRYVAGCDGHRGIGRAALTAHGTRTARRDHGVSWLAVLVAAPPSLEAVGYALHERGFAGHMARTAAVTRYYLQCPRGTDPADWSEDRIWTELAIRLRTDEFGPLRQGAVLEKAVVDLRSDVLESPGAGRLWLAGDAAGLISPSAAKGANLAVLQAELLARALEGALAHGDGTGLARYAADCLPRVWRAHEFSHWMSGLLHGPAGEDDEARYGRALQYARLESLRTSRTHQDFFAENYTGI</sequence>
<dbReference type="Pfam" id="PF01494">
    <property type="entry name" value="FAD_binding_3"/>
    <property type="match status" value="1"/>
</dbReference>
<evidence type="ECO:0000313" key="5">
    <source>
        <dbReference type="Proteomes" id="UP001474181"/>
    </source>
</evidence>
<dbReference type="SUPFAM" id="SSF51905">
    <property type="entry name" value="FAD/NAD(P)-binding domain"/>
    <property type="match status" value="1"/>
</dbReference>
<dbReference type="InterPro" id="IPR036188">
    <property type="entry name" value="FAD/NAD-bd_sf"/>
</dbReference>
<keyword evidence="1" id="KW-0285">Flavoprotein</keyword>
<dbReference type="PANTHER" id="PTHR43004:SF3">
    <property type="entry name" value="P-HYDROXYBENZOATE HYDROXYLASE"/>
    <property type="match status" value="1"/>
</dbReference>
<name>A0ABV1WSJ4_9ACTN</name>
<keyword evidence="5" id="KW-1185">Reference proteome</keyword>
<comment type="caution">
    <text evidence="4">The sequence shown here is derived from an EMBL/GenBank/DDBJ whole genome shotgun (WGS) entry which is preliminary data.</text>
</comment>
<dbReference type="Gene3D" id="3.30.9.10">
    <property type="entry name" value="D-Amino Acid Oxidase, subunit A, domain 2"/>
    <property type="match status" value="1"/>
</dbReference>
<dbReference type="InterPro" id="IPR050641">
    <property type="entry name" value="RIFMO-like"/>
</dbReference>
<protein>
    <submittedName>
        <fullName evidence="4">4-hydroxybenzoate 3-monooxygenase</fullName>
        <ecNumber evidence="4">1.14.13.2</ecNumber>
    </submittedName>
</protein>
<dbReference type="Proteomes" id="UP001474181">
    <property type="component" value="Unassembled WGS sequence"/>
</dbReference>
<reference evidence="4 5" key="1">
    <citation type="submission" date="2024-06" db="EMBL/GenBank/DDBJ databases">
        <title>The Natural Products Discovery Center: Release of the First 8490 Sequenced Strains for Exploring Actinobacteria Biosynthetic Diversity.</title>
        <authorList>
            <person name="Kalkreuter E."/>
            <person name="Kautsar S.A."/>
            <person name="Yang D."/>
            <person name="Bader C.D."/>
            <person name="Teijaro C.N."/>
            <person name="Fluegel L."/>
            <person name="Davis C.M."/>
            <person name="Simpson J.R."/>
            <person name="Lauterbach L."/>
            <person name="Steele A.D."/>
            <person name="Gui C."/>
            <person name="Meng S."/>
            <person name="Li G."/>
            <person name="Viehrig K."/>
            <person name="Ye F."/>
            <person name="Su P."/>
            <person name="Kiefer A.F."/>
            <person name="Nichols A."/>
            <person name="Cepeda A.J."/>
            <person name="Yan W."/>
            <person name="Fan B."/>
            <person name="Jiang Y."/>
            <person name="Adhikari A."/>
            <person name="Zheng C.-J."/>
            <person name="Schuster L."/>
            <person name="Cowan T.M."/>
            <person name="Smanski M.J."/>
            <person name="Chevrette M.G."/>
            <person name="De Carvalho L.P.S."/>
            <person name="Shen B."/>
        </authorList>
    </citation>
    <scope>NUCLEOTIDE SEQUENCE [LARGE SCALE GENOMIC DNA]</scope>
    <source>
        <strain evidence="4 5">NPDC000234</strain>
    </source>
</reference>
<dbReference type="EMBL" id="JBEPEK010000035">
    <property type="protein sequence ID" value="MER7179269.1"/>
    <property type="molecule type" value="Genomic_DNA"/>
</dbReference>
<organism evidence="4 5">
    <name type="scientific">Streptomyces hyaluromycini</name>
    <dbReference type="NCBI Taxonomy" id="1377993"/>
    <lineage>
        <taxon>Bacteria</taxon>
        <taxon>Bacillati</taxon>
        <taxon>Actinomycetota</taxon>
        <taxon>Actinomycetes</taxon>
        <taxon>Kitasatosporales</taxon>
        <taxon>Streptomycetaceae</taxon>
        <taxon>Streptomyces</taxon>
    </lineage>
</organism>
<evidence type="ECO:0000259" key="3">
    <source>
        <dbReference type="Pfam" id="PF01494"/>
    </source>
</evidence>
<proteinExistence type="predicted"/>
<dbReference type="GO" id="GO:0018659">
    <property type="term" value="F:4-hydroxybenzoate 3-monooxygenase activity"/>
    <property type="evidence" value="ECO:0007669"/>
    <property type="project" value="UniProtKB-EC"/>
</dbReference>
<dbReference type="EC" id="1.14.13.2" evidence="4"/>
<keyword evidence="4" id="KW-0560">Oxidoreductase</keyword>
<evidence type="ECO:0000256" key="1">
    <source>
        <dbReference type="ARBA" id="ARBA00022630"/>
    </source>
</evidence>
<accession>A0ABV1WSJ4</accession>
<keyword evidence="2" id="KW-0274">FAD</keyword>
<dbReference type="RefSeq" id="WP_350778324.1">
    <property type="nucleotide sequence ID" value="NZ_JBEPEK010000035.1"/>
</dbReference>
<dbReference type="PANTHER" id="PTHR43004">
    <property type="entry name" value="TRK SYSTEM POTASSIUM UPTAKE PROTEIN"/>
    <property type="match status" value="1"/>
</dbReference>
<gene>
    <name evidence="4" type="ORF">ABT404_07275</name>
</gene>
<feature type="domain" description="FAD-binding" evidence="3">
    <location>
        <begin position="7"/>
        <end position="352"/>
    </location>
</feature>
<evidence type="ECO:0000313" key="4">
    <source>
        <dbReference type="EMBL" id="MER7179269.1"/>
    </source>
</evidence>
<dbReference type="InterPro" id="IPR002938">
    <property type="entry name" value="FAD-bd"/>
</dbReference>
<dbReference type="Gene3D" id="3.50.50.60">
    <property type="entry name" value="FAD/NAD(P)-binding domain"/>
    <property type="match status" value="1"/>
</dbReference>
<dbReference type="NCBIfam" id="NF006091">
    <property type="entry name" value="PRK08243.1"/>
    <property type="match status" value="1"/>
</dbReference>
<evidence type="ECO:0000256" key="2">
    <source>
        <dbReference type="ARBA" id="ARBA00022827"/>
    </source>
</evidence>
<dbReference type="PRINTS" id="PR00420">
    <property type="entry name" value="RNGMNOXGNASE"/>
</dbReference>